<protein>
    <submittedName>
        <fullName evidence="2">Uncharacterized protein</fullName>
    </submittedName>
</protein>
<sequence length="58" mass="7007">MEKTLFLQSDFAHLELKHYDDNDTFSLNLVERDGTTYLTSYSREEFEQLEKTIRFLLN</sequence>
<proteinExistence type="predicted"/>
<dbReference type="RefSeq" id="WP_177220662.1">
    <property type="nucleotide sequence ID" value="NZ_BJWJ01000008.1"/>
</dbReference>
<gene>
    <name evidence="1" type="ORF">HMI01_11270</name>
    <name evidence="2" type="ORF">SAMN05421668_10916</name>
</gene>
<organism evidence="2 3">
    <name type="scientific">Halolactibacillus miurensis</name>
    <dbReference type="NCBI Taxonomy" id="306541"/>
    <lineage>
        <taxon>Bacteria</taxon>
        <taxon>Bacillati</taxon>
        <taxon>Bacillota</taxon>
        <taxon>Bacilli</taxon>
        <taxon>Bacillales</taxon>
        <taxon>Bacillaceae</taxon>
        <taxon>Halolactibacillus</taxon>
    </lineage>
</organism>
<evidence type="ECO:0000313" key="3">
    <source>
        <dbReference type="Proteomes" id="UP000199139"/>
    </source>
</evidence>
<evidence type="ECO:0000313" key="4">
    <source>
        <dbReference type="Proteomes" id="UP000321773"/>
    </source>
</evidence>
<name>A0A1I6SG83_9BACI</name>
<dbReference type="Proteomes" id="UP000321773">
    <property type="component" value="Unassembled WGS sequence"/>
</dbReference>
<evidence type="ECO:0000313" key="1">
    <source>
        <dbReference type="EMBL" id="GEM04139.1"/>
    </source>
</evidence>
<dbReference type="EMBL" id="BJWJ01000008">
    <property type="protein sequence ID" value="GEM04139.1"/>
    <property type="molecule type" value="Genomic_DNA"/>
</dbReference>
<dbReference type="EMBL" id="FPAI01000009">
    <property type="protein sequence ID" value="SFS75830.1"/>
    <property type="molecule type" value="Genomic_DNA"/>
</dbReference>
<keyword evidence="4" id="KW-1185">Reference proteome</keyword>
<dbReference type="Proteomes" id="UP000199139">
    <property type="component" value="Unassembled WGS sequence"/>
</dbReference>
<reference evidence="2 3" key="1">
    <citation type="submission" date="2016-10" db="EMBL/GenBank/DDBJ databases">
        <authorList>
            <person name="de Groot N.N."/>
        </authorList>
    </citation>
    <scope>NUCLEOTIDE SEQUENCE [LARGE SCALE GENOMIC DNA]</scope>
    <source>
        <strain evidence="2 3">DSM 17074</strain>
    </source>
</reference>
<reference evidence="1 4" key="2">
    <citation type="submission" date="2019-07" db="EMBL/GenBank/DDBJ databases">
        <title>Whole genome shotgun sequence of Halolactibacillus miurensis NBRC 100873.</title>
        <authorList>
            <person name="Hosoyama A."/>
            <person name="Uohara A."/>
            <person name="Ohji S."/>
            <person name="Ichikawa N."/>
        </authorList>
    </citation>
    <scope>NUCLEOTIDE SEQUENCE [LARGE SCALE GENOMIC DNA]</scope>
    <source>
        <strain evidence="1 4">NBRC 100873</strain>
    </source>
</reference>
<accession>A0A1I6SG83</accession>
<evidence type="ECO:0000313" key="2">
    <source>
        <dbReference type="EMBL" id="SFS75830.1"/>
    </source>
</evidence>
<dbReference type="AlphaFoldDB" id="A0A1I6SG83"/>
<dbReference type="STRING" id="306541.SAMN05421668_10916"/>